<feature type="coiled-coil region" evidence="1">
    <location>
        <begin position="46"/>
        <end position="80"/>
    </location>
</feature>
<protein>
    <submittedName>
        <fullName evidence="2">Uncharacterized protein</fullName>
    </submittedName>
</protein>
<evidence type="ECO:0000256" key="1">
    <source>
        <dbReference type="SAM" id="Coils"/>
    </source>
</evidence>
<evidence type="ECO:0000313" key="2">
    <source>
        <dbReference type="EMBL" id="CAD7602104.1"/>
    </source>
</evidence>
<name>A0A7R9PP68_TIMGE</name>
<reference evidence="2" key="1">
    <citation type="submission" date="2020-11" db="EMBL/GenBank/DDBJ databases">
        <authorList>
            <person name="Tran Van P."/>
        </authorList>
    </citation>
    <scope>NUCLEOTIDE SEQUENCE</scope>
</reference>
<organism evidence="2">
    <name type="scientific">Timema genevievae</name>
    <name type="common">Walking stick</name>
    <dbReference type="NCBI Taxonomy" id="629358"/>
    <lineage>
        <taxon>Eukaryota</taxon>
        <taxon>Metazoa</taxon>
        <taxon>Ecdysozoa</taxon>
        <taxon>Arthropoda</taxon>
        <taxon>Hexapoda</taxon>
        <taxon>Insecta</taxon>
        <taxon>Pterygota</taxon>
        <taxon>Neoptera</taxon>
        <taxon>Polyneoptera</taxon>
        <taxon>Phasmatodea</taxon>
        <taxon>Timematodea</taxon>
        <taxon>Timematoidea</taxon>
        <taxon>Timematidae</taxon>
        <taxon>Timema</taxon>
    </lineage>
</organism>
<dbReference type="EMBL" id="OE843044">
    <property type="protein sequence ID" value="CAD7602104.1"/>
    <property type="molecule type" value="Genomic_DNA"/>
</dbReference>
<keyword evidence="1" id="KW-0175">Coiled coil</keyword>
<proteinExistence type="predicted"/>
<dbReference type="AlphaFoldDB" id="A0A7R9PP68"/>
<sequence>MAKKTSFDSIELSSFVQERVKEALQSKNVLNNLVPTINESVIRAVRKELKDLLDFKMDELKKLREDIKKRDTDHNQLKHELVPSKDELEQYQRRFNLRFFVSVPEFAWSESGKTFIKTTLSTLDQDSNLYRPVIGSLIYYKSNVLDHAAIEAVAQLNCPHKTEFDSISDALHHREILEVQGNEPVRILLSHHQLFLACGLAALELVQSNLAPRLCHRQRFNKSGAALFLYAEQPYDAEISNIKSH</sequence>
<accession>A0A7R9PP68</accession>
<gene>
    <name evidence="2" type="ORF">TGEB3V08_LOCUS8204</name>
</gene>